<protein>
    <submittedName>
        <fullName evidence="2">Uncharacterized protein</fullName>
    </submittedName>
</protein>
<accession>A0A9X3NBL0</accession>
<evidence type="ECO:0000313" key="3">
    <source>
        <dbReference type="Proteomes" id="UP001147653"/>
    </source>
</evidence>
<evidence type="ECO:0000313" key="2">
    <source>
        <dbReference type="EMBL" id="MDA0183640.1"/>
    </source>
</evidence>
<keyword evidence="3" id="KW-1185">Reference proteome</keyword>
<proteinExistence type="predicted"/>
<evidence type="ECO:0000256" key="1">
    <source>
        <dbReference type="SAM" id="MobiDB-lite"/>
    </source>
</evidence>
<feature type="compositionally biased region" description="Basic residues" evidence="1">
    <location>
        <begin position="145"/>
        <end position="154"/>
    </location>
</feature>
<organism evidence="2 3">
    <name type="scientific">Solirubrobacter phytolaccae</name>
    <dbReference type="NCBI Taxonomy" id="1404360"/>
    <lineage>
        <taxon>Bacteria</taxon>
        <taxon>Bacillati</taxon>
        <taxon>Actinomycetota</taxon>
        <taxon>Thermoleophilia</taxon>
        <taxon>Solirubrobacterales</taxon>
        <taxon>Solirubrobacteraceae</taxon>
        <taxon>Solirubrobacter</taxon>
    </lineage>
</organism>
<reference evidence="2" key="1">
    <citation type="submission" date="2022-10" db="EMBL/GenBank/DDBJ databases">
        <title>The WGS of Solirubrobacter phytolaccae KCTC 29190.</title>
        <authorList>
            <person name="Jiang Z."/>
        </authorList>
    </citation>
    <scope>NUCLEOTIDE SEQUENCE</scope>
    <source>
        <strain evidence="2">KCTC 29190</strain>
    </source>
</reference>
<comment type="caution">
    <text evidence="2">The sequence shown here is derived from an EMBL/GenBank/DDBJ whole genome shotgun (WGS) entry which is preliminary data.</text>
</comment>
<dbReference type="EMBL" id="JAPDDP010000057">
    <property type="protein sequence ID" value="MDA0183640.1"/>
    <property type="molecule type" value="Genomic_DNA"/>
</dbReference>
<sequence length="154" mass="16906">MDGSGKRVGVVISLDGWAVQSATRIASVGAHVVVVTTAIASPRAPITLTSTYVGARDIDTQVTRLLQQPAGVSFEQREVRLVSVIGDDRNDCLADHLDALLSTLIDLGFEPSTRIEGPRPLPEPMPQSIFISEKRGTPPAEFPRERRRPRWLRR</sequence>
<feature type="region of interest" description="Disordered" evidence="1">
    <location>
        <begin position="115"/>
        <end position="154"/>
    </location>
</feature>
<name>A0A9X3NBL0_9ACTN</name>
<dbReference type="RefSeq" id="WP_270028039.1">
    <property type="nucleotide sequence ID" value="NZ_JAPDDP010000057.1"/>
</dbReference>
<dbReference type="AlphaFoldDB" id="A0A9X3NBL0"/>
<dbReference type="Proteomes" id="UP001147653">
    <property type="component" value="Unassembled WGS sequence"/>
</dbReference>
<gene>
    <name evidence="2" type="ORF">OJ997_25250</name>
</gene>